<organism evidence="1 2">
    <name type="scientific">Puccinia striiformis f. sp. tritici</name>
    <dbReference type="NCBI Taxonomy" id="168172"/>
    <lineage>
        <taxon>Eukaryota</taxon>
        <taxon>Fungi</taxon>
        <taxon>Dikarya</taxon>
        <taxon>Basidiomycota</taxon>
        <taxon>Pucciniomycotina</taxon>
        <taxon>Pucciniomycetes</taxon>
        <taxon>Pucciniales</taxon>
        <taxon>Pucciniaceae</taxon>
        <taxon>Puccinia</taxon>
    </lineage>
</organism>
<dbReference type="Proteomes" id="UP001060170">
    <property type="component" value="Chromosome 12"/>
</dbReference>
<dbReference type="EMBL" id="CM045876">
    <property type="protein sequence ID" value="KAI7942459.1"/>
    <property type="molecule type" value="Genomic_DNA"/>
</dbReference>
<name>A0ACC0E007_9BASI</name>
<evidence type="ECO:0000313" key="2">
    <source>
        <dbReference type="Proteomes" id="UP001060170"/>
    </source>
</evidence>
<comment type="caution">
    <text evidence="1">The sequence shown here is derived from an EMBL/GenBank/DDBJ whole genome shotgun (WGS) entry which is preliminary data.</text>
</comment>
<reference evidence="1 2" key="3">
    <citation type="journal article" date="2022" name="Microbiol. Spectr.">
        <title>Folding features and dynamics of 3D genome architecture in plant fungal pathogens.</title>
        <authorList>
            <person name="Xia C."/>
        </authorList>
    </citation>
    <scope>NUCLEOTIDE SEQUENCE [LARGE SCALE GENOMIC DNA]</scope>
    <source>
        <strain evidence="1 2">93-210</strain>
    </source>
</reference>
<reference evidence="2" key="1">
    <citation type="journal article" date="2018" name="BMC Genomics">
        <title>Genomic insights into host adaptation between the wheat stripe rust pathogen (Puccinia striiformis f. sp. tritici) and the barley stripe rust pathogen (Puccinia striiformis f. sp. hordei).</title>
        <authorList>
            <person name="Xia C."/>
            <person name="Wang M."/>
            <person name="Yin C."/>
            <person name="Cornejo O.E."/>
            <person name="Hulbert S.H."/>
            <person name="Chen X."/>
        </authorList>
    </citation>
    <scope>NUCLEOTIDE SEQUENCE [LARGE SCALE GENOMIC DNA]</scope>
    <source>
        <strain evidence="2">93-210</strain>
    </source>
</reference>
<reference evidence="2" key="2">
    <citation type="journal article" date="2018" name="Mol. Plant Microbe Interact.">
        <title>Genome sequence resources for the wheat stripe rust pathogen (Puccinia striiformis f. sp. tritici) and the barley stripe rust pathogen (Puccinia striiformis f. sp. hordei).</title>
        <authorList>
            <person name="Xia C."/>
            <person name="Wang M."/>
            <person name="Yin C."/>
            <person name="Cornejo O.E."/>
            <person name="Hulbert S.H."/>
            <person name="Chen X."/>
        </authorList>
    </citation>
    <scope>NUCLEOTIDE SEQUENCE [LARGE SCALE GENOMIC DNA]</scope>
    <source>
        <strain evidence="2">93-210</strain>
    </source>
</reference>
<accession>A0ACC0E007</accession>
<protein>
    <submittedName>
        <fullName evidence="1">Uncharacterized protein</fullName>
    </submittedName>
</protein>
<proteinExistence type="predicted"/>
<sequence>MVDTCSISKQSPVWAQRSFDSSDLTARIVATRQAHKLSAQDVEFSKAIGFYITNAAYHLRPEVIKSAFYAWQLTGDVQYQEFVWQAFKSLQKYCKAVVSYSDIENVNSNSNPQPKDASKSFLYAKTFKYIYLTFLDPELLSLDQYAFNTEAHPFRYQQSSSS</sequence>
<evidence type="ECO:0000313" key="1">
    <source>
        <dbReference type="EMBL" id="KAI7942459.1"/>
    </source>
</evidence>
<gene>
    <name evidence="1" type="ORF">MJO28_012486</name>
</gene>
<keyword evidence="2" id="KW-1185">Reference proteome</keyword>